<proteinExistence type="predicted"/>
<dbReference type="InterPro" id="IPR017441">
    <property type="entry name" value="Protein_kinase_ATP_BS"/>
</dbReference>
<keyword evidence="9" id="KW-0812">Transmembrane</keyword>
<gene>
    <name evidence="11" type="ORF">ACFFJD_09075</name>
</gene>
<keyword evidence="5 11" id="KW-0418">Kinase</keyword>
<feature type="domain" description="Protein kinase" evidence="10">
    <location>
        <begin position="15"/>
        <end position="268"/>
    </location>
</feature>
<dbReference type="Gene3D" id="1.10.510.10">
    <property type="entry name" value="Transferase(Phosphotransferase) domain 1"/>
    <property type="match status" value="1"/>
</dbReference>
<evidence type="ECO:0000256" key="6">
    <source>
        <dbReference type="ARBA" id="ARBA00022840"/>
    </source>
</evidence>
<dbReference type="InterPro" id="IPR011009">
    <property type="entry name" value="Kinase-like_dom_sf"/>
</dbReference>
<sequence>MTTPADRSGSILGPYRLVRLIGRGGMGEVYEAVDTVKDRSVALKLLPPHLAHDEDYRTRFLRESQTAARLSDPHVIPIHDFGEIDGQLFLDMRIVDGQDLRALIRQGPLPADQAVAIVEQIGGALDTAHHAGLTHRDVKPENILLDGRGFAYLVDFGLVQSVGQSSLTATGSAIGSFNYMAPERFGTDAPVGPPADVYALACVLYECLTGAKPFGDDSMEQIIAGHLHRPLPPTGGPLDSVIAHGTAKDPTQRFASAGQLAAAAQRALAGQPPSMPYAATQVAPAGMTSPTAPQYPKPGQYPMPEQYPVAGRSSGSANIVLAAIAAVAVLAAVGTAIWLWPRGNDDQPVAVTTVLQAPGAADTESSVAAEPRTSAPTSAAATNAPLTNARGPGDLGLSTPITTPACTGETVTFVYNAVTPGAYAQEIATALRQHPGASYLRTDQSCASLKQAENGNPIYAVFYHGATLAQTCATRNRLGGGSYSRRLDDSTPVGTEVC</sequence>
<keyword evidence="12" id="KW-1185">Reference proteome</keyword>
<dbReference type="GO" id="GO:0004674">
    <property type="term" value="F:protein serine/threonine kinase activity"/>
    <property type="evidence" value="ECO:0007669"/>
    <property type="project" value="UniProtKB-EC"/>
</dbReference>
<dbReference type="InterPro" id="IPR000719">
    <property type="entry name" value="Prot_kinase_dom"/>
</dbReference>
<evidence type="ECO:0000256" key="4">
    <source>
        <dbReference type="ARBA" id="ARBA00022741"/>
    </source>
</evidence>
<feature type="binding site" evidence="7">
    <location>
        <position position="44"/>
    </location>
    <ligand>
        <name>ATP</name>
        <dbReference type="ChEBI" id="CHEBI:30616"/>
    </ligand>
</feature>
<accession>A0ABV6H808</accession>
<feature type="transmembrane region" description="Helical" evidence="9">
    <location>
        <begin position="319"/>
        <end position="340"/>
    </location>
</feature>
<evidence type="ECO:0000259" key="10">
    <source>
        <dbReference type="PROSITE" id="PS50011"/>
    </source>
</evidence>
<feature type="compositionally biased region" description="Low complexity" evidence="8">
    <location>
        <begin position="368"/>
        <end position="390"/>
    </location>
</feature>
<evidence type="ECO:0000256" key="2">
    <source>
        <dbReference type="ARBA" id="ARBA00022527"/>
    </source>
</evidence>
<keyword evidence="3 11" id="KW-0808">Transferase</keyword>
<evidence type="ECO:0000313" key="11">
    <source>
        <dbReference type="EMBL" id="MFC0315002.1"/>
    </source>
</evidence>
<keyword evidence="9" id="KW-0472">Membrane</keyword>
<name>A0ABV6H808_9ACTN</name>
<evidence type="ECO:0000256" key="5">
    <source>
        <dbReference type="ARBA" id="ARBA00022777"/>
    </source>
</evidence>
<reference evidence="11 12" key="1">
    <citation type="submission" date="2024-09" db="EMBL/GenBank/DDBJ databases">
        <authorList>
            <person name="Sun Q."/>
            <person name="Mori K."/>
        </authorList>
    </citation>
    <scope>NUCLEOTIDE SEQUENCE [LARGE SCALE GENOMIC DNA]</scope>
    <source>
        <strain evidence="11 12">CCM 7957</strain>
    </source>
</reference>
<dbReference type="EMBL" id="JBHLWV010000019">
    <property type="protein sequence ID" value="MFC0315002.1"/>
    <property type="molecule type" value="Genomic_DNA"/>
</dbReference>
<dbReference type="SMART" id="SM00220">
    <property type="entry name" value="S_TKc"/>
    <property type="match status" value="1"/>
</dbReference>
<evidence type="ECO:0000256" key="1">
    <source>
        <dbReference type="ARBA" id="ARBA00012513"/>
    </source>
</evidence>
<organism evidence="11 12">
    <name type="scientific">Gordonia phosphorivorans</name>
    <dbReference type="NCBI Taxonomy" id="1056982"/>
    <lineage>
        <taxon>Bacteria</taxon>
        <taxon>Bacillati</taxon>
        <taxon>Actinomycetota</taxon>
        <taxon>Actinomycetes</taxon>
        <taxon>Mycobacteriales</taxon>
        <taxon>Gordoniaceae</taxon>
        <taxon>Gordonia</taxon>
    </lineage>
</organism>
<keyword evidence="9" id="KW-1133">Transmembrane helix</keyword>
<protein>
    <recommendedName>
        <fullName evidence="1">non-specific serine/threonine protein kinase</fullName>
        <ecNumber evidence="1">2.7.11.1</ecNumber>
    </recommendedName>
</protein>
<dbReference type="Proteomes" id="UP001589783">
    <property type="component" value="Unassembled WGS sequence"/>
</dbReference>
<evidence type="ECO:0000256" key="8">
    <source>
        <dbReference type="SAM" id="MobiDB-lite"/>
    </source>
</evidence>
<dbReference type="PANTHER" id="PTHR43289">
    <property type="entry name" value="MITOGEN-ACTIVATED PROTEIN KINASE KINASE KINASE 20-RELATED"/>
    <property type="match status" value="1"/>
</dbReference>
<dbReference type="RefSeq" id="WP_382363303.1">
    <property type="nucleotide sequence ID" value="NZ_JBHLWV010000019.1"/>
</dbReference>
<evidence type="ECO:0000256" key="9">
    <source>
        <dbReference type="SAM" id="Phobius"/>
    </source>
</evidence>
<dbReference type="PANTHER" id="PTHR43289:SF6">
    <property type="entry name" value="SERINE_THREONINE-PROTEIN KINASE NEKL-3"/>
    <property type="match status" value="1"/>
</dbReference>
<keyword evidence="2" id="KW-0723">Serine/threonine-protein kinase</keyword>
<dbReference type="EC" id="2.7.11.1" evidence="1"/>
<comment type="caution">
    <text evidence="11">The sequence shown here is derived from an EMBL/GenBank/DDBJ whole genome shotgun (WGS) entry which is preliminary data.</text>
</comment>
<evidence type="ECO:0000313" key="12">
    <source>
        <dbReference type="Proteomes" id="UP001589783"/>
    </source>
</evidence>
<keyword evidence="4 7" id="KW-0547">Nucleotide-binding</keyword>
<feature type="region of interest" description="Disordered" evidence="8">
    <location>
        <begin position="361"/>
        <end position="396"/>
    </location>
</feature>
<dbReference type="SUPFAM" id="SSF56112">
    <property type="entry name" value="Protein kinase-like (PK-like)"/>
    <property type="match status" value="1"/>
</dbReference>
<dbReference type="PROSITE" id="PS50011">
    <property type="entry name" value="PROTEIN_KINASE_DOM"/>
    <property type="match status" value="1"/>
</dbReference>
<dbReference type="Gene3D" id="3.30.200.20">
    <property type="entry name" value="Phosphorylase Kinase, domain 1"/>
    <property type="match status" value="1"/>
</dbReference>
<keyword evidence="6 7" id="KW-0067">ATP-binding</keyword>
<evidence type="ECO:0000256" key="3">
    <source>
        <dbReference type="ARBA" id="ARBA00022679"/>
    </source>
</evidence>
<dbReference type="InterPro" id="IPR008271">
    <property type="entry name" value="Ser/Thr_kinase_AS"/>
</dbReference>
<dbReference type="PROSITE" id="PS00107">
    <property type="entry name" value="PROTEIN_KINASE_ATP"/>
    <property type="match status" value="1"/>
</dbReference>
<evidence type="ECO:0000256" key="7">
    <source>
        <dbReference type="PROSITE-ProRule" id="PRU10141"/>
    </source>
</evidence>
<dbReference type="PROSITE" id="PS00108">
    <property type="entry name" value="PROTEIN_KINASE_ST"/>
    <property type="match status" value="1"/>
</dbReference>
<dbReference type="Pfam" id="PF00069">
    <property type="entry name" value="Pkinase"/>
    <property type="match status" value="1"/>
</dbReference>
<dbReference type="CDD" id="cd14014">
    <property type="entry name" value="STKc_PknB_like"/>
    <property type="match status" value="1"/>
</dbReference>